<sequence length="129" mass="14224">LFVKSLEKDYMLVCNGTAIEYGAQYQSWEEVVELIGFPKATKHHPEPTDGQPPDTMDAVVGMEKTISKGKTSSVLSTCELGWPLGSGNVDCYLLTTDQSYKKGTVIGKLNCCWESSSLETLNALWSPLW</sequence>
<feature type="non-terminal residue" evidence="1">
    <location>
        <position position="1"/>
    </location>
</feature>
<dbReference type="AlphaFoldDB" id="A0A9P6NRT0"/>
<name>A0A9P6NRT0_9BASI</name>
<dbReference type="Proteomes" id="UP000886653">
    <property type="component" value="Unassembled WGS sequence"/>
</dbReference>
<gene>
    <name evidence="1" type="ORF">CROQUDRAFT_33141</name>
</gene>
<dbReference type="EMBL" id="MU167237">
    <property type="protein sequence ID" value="KAG0148411.1"/>
    <property type="molecule type" value="Genomic_DNA"/>
</dbReference>
<feature type="non-terminal residue" evidence="1">
    <location>
        <position position="129"/>
    </location>
</feature>
<dbReference type="OrthoDB" id="2506334at2759"/>
<organism evidence="1 2">
    <name type="scientific">Cronartium quercuum f. sp. fusiforme G11</name>
    <dbReference type="NCBI Taxonomy" id="708437"/>
    <lineage>
        <taxon>Eukaryota</taxon>
        <taxon>Fungi</taxon>
        <taxon>Dikarya</taxon>
        <taxon>Basidiomycota</taxon>
        <taxon>Pucciniomycotina</taxon>
        <taxon>Pucciniomycetes</taxon>
        <taxon>Pucciniales</taxon>
        <taxon>Coleosporiaceae</taxon>
        <taxon>Cronartium</taxon>
    </lineage>
</organism>
<keyword evidence="2" id="KW-1185">Reference proteome</keyword>
<evidence type="ECO:0000313" key="1">
    <source>
        <dbReference type="EMBL" id="KAG0148411.1"/>
    </source>
</evidence>
<evidence type="ECO:0000313" key="2">
    <source>
        <dbReference type="Proteomes" id="UP000886653"/>
    </source>
</evidence>
<proteinExistence type="predicted"/>
<reference evidence="1" key="1">
    <citation type="submission" date="2013-11" db="EMBL/GenBank/DDBJ databases">
        <title>Genome sequence of the fusiform rust pathogen reveals effectors for host alternation and coevolution with pine.</title>
        <authorList>
            <consortium name="DOE Joint Genome Institute"/>
            <person name="Smith K."/>
            <person name="Pendleton A."/>
            <person name="Kubisiak T."/>
            <person name="Anderson C."/>
            <person name="Salamov A."/>
            <person name="Aerts A."/>
            <person name="Riley R."/>
            <person name="Clum A."/>
            <person name="Lindquist E."/>
            <person name="Ence D."/>
            <person name="Campbell M."/>
            <person name="Kronenberg Z."/>
            <person name="Feau N."/>
            <person name="Dhillon B."/>
            <person name="Hamelin R."/>
            <person name="Burleigh J."/>
            <person name="Smith J."/>
            <person name="Yandell M."/>
            <person name="Nelson C."/>
            <person name="Grigoriev I."/>
            <person name="Davis J."/>
        </authorList>
    </citation>
    <scope>NUCLEOTIDE SEQUENCE</scope>
    <source>
        <strain evidence="1">G11</strain>
    </source>
</reference>
<accession>A0A9P6NRT0</accession>
<comment type="caution">
    <text evidence="1">The sequence shown here is derived from an EMBL/GenBank/DDBJ whole genome shotgun (WGS) entry which is preliminary data.</text>
</comment>
<protein>
    <submittedName>
        <fullName evidence="1">Uncharacterized protein</fullName>
    </submittedName>
</protein>